<evidence type="ECO:0000313" key="2">
    <source>
        <dbReference type="Proteomes" id="UP000580250"/>
    </source>
</evidence>
<gene>
    <name evidence="1" type="ORF">MENT_LOCUS52262</name>
</gene>
<name>A0A6V7XI42_MELEN</name>
<evidence type="ECO:0000313" key="1">
    <source>
        <dbReference type="EMBL" id="CAD2198905.1"/>
    </source>
</evidence>
<sequence length="46" mass="5290">MVFVAAVVFHQVFVEIELLAHQGCVTNIKFLKENGKKYLYFLSDSL</sequence>
<proteinExistence type="predicted"/>
<accession>A0A6V7XI42</accession>
<organism evidence="1 2">
    <name type="scientific">Meloidogyne enterolobii</name>
    <name type="common">Root-knot nematode worm</name>
    <name type="synonym">Meloidogyne mayaguensis</name>
    <dbReference type="NCBI Taxonomy" id="390850"/>
    <lineage>
        <taxon>Eukaryota</taxon>
        <taxon>Metazoa</taxon>
        <taxon>Ecdysozoa</taxon>
        <taxon>Nematoda</taxon>
        <taxon>Chromadorea</taxon>
        <taxon>Rhabditida</taxon>
        <taxon>Tylenchina</taxon>
        <taxon>Tylenchomorpha</taxon>
        <taxon>Tylenchoidea</taxon>
        <taxon>Meloidogynidae</taxon>
        <taxon>Meloidogyninae</taxon>
        <taxon>Meloidogyne</taxon>
    </lineage>
</organism>
<reference evidence="1 2" key="1">
    <citation type="submission" date="2020-08" db="EMBL/GenBank/DDBJ databases">
        <authorList>
            <person name="Koutsovoulos G."/>
            <person name="Danchin GJ E."/>
        </authorList>
    </citation>
    <scope>NUCLEOTIDE SEQUENCE [LARGE SCALE GENOMIC DNA]</scope>
</reference>
<protein>
    <submittedName>
        <fullName evidence="1">Uncharacterized protein</fullName>
    </submittedName>
</protein>
<dbReference type="EMBL" id="CAJEWN010001622">
    <property type="protein sequence ID" value="CAD2198905.1"/>
    <property type="molecule type" value="Genomic_DNA"/>
</dbReference>
<comment type="caution">
    <text evidence="1">The sequence shown here is derived from an EMBL/GenBank/DDBJ whole genome shotgun (WGS) entry which is preliminary data.</text>
</comment>
<dbReference type="AlphaFoldDB" id="A0A6V7XI42"/>
<dbReference type="Proteomes" id="UP000580250">
    <property type="component" value="Unassembled WGS sequence"/>
</dbReference>